<organism evidence="1">
    <name type="scientific">Dulem virus 39</name>
    <dbReference type="NCBI Taxonomy" id="3145757"/>
    <lineage>
        <taxon>Viruses</taxon>
        <taxon>Duplodnaviria</taxon>
        <taxon>Heunggongvirae</taxon>
        <taxon>Uroviricota</taxon>
        <taxon>Caudoviricetes</taxon>
    </lineage>
</organism>
<name>A0AAU8B5H5_9CAUD</name>
<reference evidence="1" key="1">
    <citation type="submission" date="2024-03" db="EMBL/GenBank/DDBJ databases">
        <title>Diverse circular DNA viruses in blood, oral, and fecal samples of captive lemurs.</title>
        <authorList>
            <person name="Paietta E.N."/>
            <person name="Kraberger S."/>
            <person name="Lund M.C."/>
            <person name="Custer J.M."/>
            <person name="Vargas K.M."/>
            <person name="Ehmke E.E."/>
            <person name="Yoder A.D."/>
            <person name="Varsani A."/>
        </authorList>
    </citation>
    <scope>NUCLEOTIDE SEQUENCE</scope>
    <source>
        <strain evidence="1">Duke_28FS_1</strain>
    </source>
</reference>
<protein>
    <submittedName>
        <fullName evidence="1">Uncharacterized protein</fullName>
    </submittedName>
</protein>
<dbReference type="EMBL" id="PP511791">
    <property type="protein sequence ID" value="XCD07539.1"/>
    <property type="molecule type" value="Genomic_DNA"/>
</dbReference>
<sequence length="54" mass="5926">MTNEEAFKLIGKRAEELANDAKVQRKAIEIAQSQGKEAGEKYIYMLAIATLAGI</sequence>
<proteinExistence type="predicted"/>
<evidence type="ECO:0000313" key="1">
    <source>
        <dbReference type="EMBL" id="XCD07539.1"/>
    </source>
</evidence>
<accession>A0AAU8B5H5</accession>